<dbReference type="PANTHER" id="PTHR46832">
    <property type="entry name" value="5'-METHYLTHIOADENOSINE/S-ADENOSYLHOMOCYSTEINE NUCLEOSIDASE"/>
    <property type="match status" value="1"/>
</dbReference>
<accession>A3ZUN6</accession>
<dbReference type="Gene3D" id="3.40.50.300">
    <property type="entry name" value="P-loop containing nucleotide triphosphate hydrolases"/>
    <property type="match status" value="1"/>
</dbReference>
<proteinExistence type="predicted"/>
<dbReference type="InterPro" id="IPR000845">
    <property type="entry name" value="Nucleoside_phosphorylase_d"/>
</dbReference>
<dbReference type="OrthoDB" id="218950at2"/>
<comment type="caution">
    <text evidence="4">The sequence shown here is derived from an EMBL/GenBank/DDBJ whole genome shotgun (WGS) entry which is preliminary data.</text>
</comment>
<dbReference type="SUPFAM" id="SSF53167">
    <property type="entry name" value="Purine and uridine phosphorylases"/>
    <property type="match status" value="1"/>
</dbReference>
<dbReference type="InterPro" id="IPR027417">
    <property type="entry name" value="P-loop_NTPase"/>
</dbReference>
<dbReference type="SUPFAM" id="SSF52540">
    <property type="entry name" value="P-loop containing nucleoside triphosphate hydrolases"/>
    <property type="match status" value="1"/>
</dbReference>
<dbReference type="eggNOG" id="COG5635">
    <property type="taxonomic scope" value="Bacteria"/>
</dbReference>
<evidence type="ECO:0000259" key="3">
    <source>
        <dbReference type="Pfam" id="PF01048"/>
    </source>
</evidence>
<dbReference type="GO" id="GO:0016887">
    <property type="term" value="F:ATP hydrolysis activity"/>
    <property type="evidence" value="ECO:0007669"/>
    <property type="project" value="InterPro"/>
</dbReference>
<dbReference type="Proteomes" id="UP000004358">
    <property type="component" value="Unassembled WGS sequence"/>
</dbReference>
<protein>
    <submittedName>
        <fullName evidence="4">ATPase</fullName>
    </submittedName>
</protein>
<feature type="compositionally biased region" description="Basic and acidic residues" evidence="1">
    <location>
        <begin position="308"/>
        <end position="319"/>
    </location>
</feature>
<dbReference type="GO" id="GO:0009116">
    <property type="term" value="P:nucleoside metabolic process"/>
    <property type="evidence" value="ECO:0007669"/>
    <property type="project" value="InterPro"/>
</dbReference>
<dbReference type="GO" id="GO:0019284">
    <property type="term" value="P:L-methionine salvage from S-adenosylmethionine"/>
    <property type="evidence" value="ECO:0007669"/>
    <property type="project" value="TreeGrafter"/>
</dbReference>
<evidence type="ECO:0000259" key="2">
    <source>
        <dbReference type="Pfam" id="PF00004"/>
    </source>
</evidence>
<dbReference type="InterPro" id="IPR003959">
    <property type="entry name" value="ATPase_AAA_core"/>
</dbReference>
<dbReference type="GO" id="GO:0008930">
    <property type="term" value="F:methylthioadenosine nucleosidase activity"/>
    <property type="evidence" value="ECO:0007669"/>
    <property type="project" value="TreeGrafter"/>
</dbReference>
<dbReference type="RefSeq" id="WP_002652692.1">
    <property type="nucleotide sequence ID" value="NZ_CH672376.1"/>
</dbReference>
<dbReference type="GO" id="GO:0005524">
    <property type="term" value="F:ATP binding"/>
    <property type="evidence" value="ECO:0007669"/>
    <property type="project" value="InterPro"/>
</dbReference>
<dbReference type="Gene3D" id="3.40.50.1580">
    <property type="entry name" value="Nucleoside phosphorylase domain"/>
    <property type="match status" value="1"/>
</dbReference>
<evidence type="ECO:0000313" key="4">
    <source>
        <dbReference type="EMBL" id="EAQ79622.1"/>
    </source>
</evidence>
<dbReference type="InterPro" id="IPR035994">
    <property type="entry name" value="Nucleoside_phosphorylase_sf"/>
</dbReference>
<feature type="domain" description="Nucleoside phosphorylase" evidence="3">
    <location>
        <begin position="57"/>
        <end position="278"/>
    </location>
</feature>
<dbReference type="Pfam" id="PF01048">
    <property type="entry name" value="PNP_UDP_1"/>
    <property type="match status" value="1"/>
</dbReference>
<evidence type="ECO:0000313" key="5">
    <source>
        <dbReference type="Proteomes" id="UP000004358"/>
    </source>
</evidence>
<dbReference type="CDD" id="cd00009">
    <property type="entry name" value="AAA"/>
    <property type="match status" value="1"/>
</dbReference>
<gene>
    <name evidence="4" type="ORF">DSM3645_23975</name>
</gene>
<sequence>MSDTINVKTLKGKVDFAIITIRPDEYKAVLDRIPNRKAVMGGNWLYEYADVETANNEFVSVAIARTQGQGHGPAQQVANNMVLDLEPKWFVLIGIAGAFPNDDFSLGDVILASRIVDFAVQAANDGGTTEYATGGGPVHRDVQNLLSWIPSQENTLGDWNTEGQLGSARPMLEIPQSASDSRIYGGEEHQVTILKSLRRHFETIRKPKYHDGCLATSNTLIKDASLVSQFKKVARHIELVEMEAGGVYFVCHDRHIPLLCIRGISDVVGFKRGPEWTDFACNTAAAFFVAAVKNLPVAVWGPTLSPREPPESKRTDRVASDTTPNVADLRATMFRVSDWLLRYELTDEERIHFSVEDALSELYSEQTVSLLLGSPGSGKTCLLARIGSKFITQGFAILAIKADLFPHNKSLDEWAREELGSDLTFHELVQTVSAREPVVVLVDQLDALANTVDLTSSRLNELLVFIARCSRLPNVHVISSCRNFDFSYDPRFRRMNPRTYLLELPTWEQASEKLRDAGIDAEQIQPKLKELLRTPQHLSMFLRLKTHSGTRAFETYSEMLSAFWDATVRSADEMAFINQLTKRLVDTESIWVPMASIEIDETVVTKMCSAGLLERENNQLRFSHQTIQEYAVARLFAELSVSLSEFVLKHQDTIFKRPTIWAVLTYLRDIAKERYSTEVDAILKHEPRPHVKFLLVDFICRQPSPTEHEIAIIGNSLRDDGLRLRILVGINNSPAWFEALKHSHLPSIMSNPDLEQWPMINVLRNAWTFDWEVAFSLVKKHWARHQEFDGMTLQVMEHCGRWIPDVVWLIERIATRIKQSNGRNFQIEIIVGVMSIDAPEDAARLAARIISTPTNVQPDSKGRYNSPLESRDRWYDLEEIAKIAPVVFLSEITPWLVASANEFHGGYQGSSRAHYVGSCWALDEQEYPAEASILTAICKCVEIVSKENPETFVSLFRKYWQSENAIVHRIFIDGLINAVDACTEEVFEYLMGDDRRFTVGQDNECQGSQSVKLINGLFPYLKEGQQERLVEKIMQWSQYKPEVELCESQLEWDREARLYLLIAIPEKYRSETVAELIEQEKTELENWGRERKSTHWGRVTTIPPMNHTKMATASEDQLLDAFSKPKTGNGEWIPVDGGFEEEGGSEAAADELSTLAETNPSRAAEIIRLLVSKGLTTNIDRTLRGFSACEDRDLVFSLAKEISDACAESEAFRSAASDLFRSHCNDDGLPEEVIALLETWLAKPWDTTRSVVVEDDKKEWSPEQSFLWANLGAVIVDTDNSYYTLIALTQSLLSKNNPQGDRWIALLSSHLDNEVSYKTWRMFCNSLRYVRRSYCSEGMGKGMIAKLFTKFPQLASETFGCRLLAMLVTFLDLNFQKVIFERLTESEDEFDQQAGGELITLCALLDETSEWGMPLLNSHVFPNDANNAPHPAFLVGVAHAASNLWNDLNKPRECSRIIAQVVGYGDAGATNAIRQLFWSEIALPADEQTSGILRKLTEKIEAVSGALAEEVLCRLTDILPHLRPEILAFAQRLVEKRFDELRRREFNAHEVGPYLVDIAMTLQRFEDTRSAGLDLFETLLCAGLDEANNALKDVDAVDEVNPEGRRTPRRRRRQQRKKNQNSEE</sequence>
<organism evidence="4 5">
    <name type="scientific">Blastopirellula marina DSM 3645</name>
    <dbReference type="NCBI Taxonomy" id="314230"/>
    <lineage>
        <taxon>Bacteria</taxon>
        <taxon>Pseudomonadati</taxon>
        <taxon>Planctomycetota</taxon>
        <taxon>Planctomycetia</taxon>
        <taxon>Pirellulales</taxon>
        <taxon>Pirellulaceae</taxon>
        <taxon>Blastopirellula</taxon>
    </lineage>
</organism>
<dbReference type="PANTHER" id="PTHR46832:SF1">
    <property type="entry name" value="5'-METHYLTHIOADENOSINE_S-ADENOSYLHOMOCYSTEINE NUCLEOSIDASE"/>
    <property type="match status" value="1"/>
</dbReference>
<dbReference type="eggNOG" id="COG0775">
    <property type="taxonomic scope" value="Bacteria"/>
</dbReference>
<dbReference type="EMBL" id="AANZ01000013">
    <property type="protein sequence ID" value="EAQ79622.1"/>
    <property type="molecule type" value="Genomic_DNA"/>
</dbReference>
<name>A3ZUN6_9BACT</name>
<dbReference type="Pfam" id="PF00004">
    <property type="entry name" value="AAA"/>
    <property type="match status" value="1"/>
</dbReference>
<evidence type="ECO:0000256" key="1">
    <source>
        <dbReference type="SAM" id="MobiDB-lite"/>
    </source>
</evidence>
<feature type="domain" description="ATPase AAA-type core" evidence="2">
    <location>
        <begin position="370"/>
        <end position="495"/>
    </location>
</feature>
<dbReference type="HOGENOM" id="CLU_243400_0_0_0"/>
<feature type="compositionally biased region" description="Basic residues" evidence="1">
    <location>
        <begin position="1607"/>
        <end position="1624"/>
    </location>
</feature>
<dbReference type="GO" id="GO:0008782">
    <property type="term" value="F:adenosylhomocysteine nucleosidase activity"/>
    <property type="evidence" value="ECO:0007669"/>
    <property type="project" value="TreeGrafter"/>
</dbReference>
<feature type="region of interest" description="Disordered" evidence="1">
    <location>
        <begin position="1598"/>
        <end position="1624"/>
    </location>
</feature>
<dbReference type="GO" id="GO:0005829">
    <property type="term" value="C:cytosol"/>
    <property type="evidence" value="ECO:0007669"/>
    <property type="project" value="TreeGrafter"/>
</dbReference>
<reference evidence="4 5" key="1">
    <citation type="submission" date="2006-02" db="EMBL/GenBank/DDBJ databases">
        <authorList>
            <person name="Amann R."/>
            <person name="Ferriera S."/>
            <person name="Johnson J."/>
            <person name="Kravitz S."/>
            <person name="Halpern A."/>
            <person name="Remington K."/>
            <person name="Beeson K."/>
            <person name="Tran B."/>
            <person name="Rogers Y.-H."/>
            <person name="Friedman R."/>
            <person name="Venter J.C."/>
        </authorList>
    </citation>
    <scope>NUCLEOTIDE SEQUENCE [LARGE SCALE GENOMIC DNA]</scope>
    <source>
        <strain evidence="4 5">DSM 3645</strain>
    </source>
</reference>
<feature type="region of interest" description="Disordered" evidence="1">
    <location>
        <begin position="303"/>
        <end position="322"/>
    </location>
</feature>